<sequence>MFTNFTRTLARTFVPLVNSPSALDLTKVSALALHSSSFSGNLTVRNTAFTANAYVSPAATGRRLDEEQWASEQETSVDEGDGGSLLLEVLAASPLLRQRRLQRRLAAAGISMDSLLEQQDDEMGMLAGTAEGSMFGLADRRQLQANTRYTMPLLESAKILHPAYRAGPWTDDLQAAVAVVCGRSGSAASCNLRFEGVTFSRNTGMATSGLAVMCDGADSCDVALTNCTVTGNKLLWAPATDASINPGSTNTRNRIVVYDDYSSSWLERTGSTLFRKMAPWLTYTYPLVDRYATDPSTDITNSLFGSRSGLPATTGRTLGAVVLLQRNSPSPGVAPSAAAMMRVTVTGGVFTGNDGSAIMSTAADFMDMAGGNNTWGGGAPRHSADVTMSGATFTNHTSGWPSVWMRWPRKVTVANCTVTNSTGAMWFDEVRDSAAIQSSNFTSNMPNQLWLDYWNFAQLSLPAERYTFGIHTGAGQWQTVKVQMTALGSVPNTVLVSDCVFDGNPTYLSGALYVRAYESMLIDKNDQPSLAAVTISGTNFSKTSCRKPGACTTFERPLYVYQVYTASLNRCWFLSNGNGGVYLSKTYGVSIAASTFTDNVLTFVADEQQDTDNVWGGAAIAVKEVGKGGVNITSSTFTNNVAKLGGGAIFSRQFAYLQVTGSTFDNNTAQQLEGGAIWMTSSDTLTADLAALFTISGCNFTRNVAGRNGGAINAFVVAPAREWTVRDSRFSDNMAMLDPLQRGEDSLDRCGGGAIFTYASGMVVWSSIFSRNKVLGHAGGAIRAADSSRVSVDSSTFEHNVAIMGGALALTRMATSNTMTNCTFNNNTVVDPWAWPETSPIKSLATRTFPSISLISAGFGGAISAQAAILEIAQLSVITNCSAKFGGAIAIVRSARFRILGDAKEEYGLSLLAVPDDLAAAANATGTGLPYKFLFAGNTALIGGALYVANVDEVIFLNFMRQLVKFPGQRNATIEAQGYVFSLYIPDARASVYQTPLSLRYENSPGILLYANAASGGGALYLEGNGKTDIKNTRFAGNSALPQPLAANYSGLYGLEAYNGTAVGQDCFGGGGGAVCVVGLVAKEVKIYNSDVLYNTAMDGGGMFISEGQNCAVQSGCYKVTLDAMEMLGNVALGRGGAIHWVHDNVLRITSCPRDAPRVFSTNGTVLFNSPVRFYNTSANETAPAVPYNITLTVPDRKGPAEWYGQLPAAHRTALLASIGGAVNTTAGSVYASGGRIQLAAGAVFALSAAANTTMLTEKGTLMAAGGTMLNGPVLGPFVNASSNGTSSSNSSTNSSTRVRLDAPMPLILNGTLVNDTDWLGIPYQNLPCGSWSNSADAGNDISTSAYVLMNPPRIDFYTSNTDIDLSVTVHDWFAQNCTGDSSTRAVIIVSAVSPDISGETSIPPVDGTAHFTAMRLRAREGLHNVTLAGRLSGPTRELLSDMVSIYVRPCGINEFLAPKNLDECIPCDSGNYNFNVSAVSCGACPDNADCRYPDSRCVANDGEDCDVVGFMVPEDGYWHSSFFSEQVIECPNPDSCTTDNRSDVLATMQQRIFHLARSIQLNTSTAVADEAAKWVDESLVYNNLRRLLQVKAISDTNYTTVLINITKDLLPDYLQKQCAEGYTGTLCGECAVGYGWSQVATCVQCSSKALNDLYYALVTLLTLSLLAFTVYSSLKEQKRQGLLVGGKGGKGRKSGDNASPVHSAPMSPADTQYQQQVAAAADADAAAAATSAAAAIPSAGQTAAASTVPQDAGDSFHGVAMILDPAAPDDARQPQQQVSSLQAPAQLPPLQLPTQPLQSTSQLPPLQTPANMPLVSPDISQYEDPVVSAARGHFPSAPGTPRNPAAHAPYPTFDAPPNFEARSGASVTGAPQDVPLAASAALLNGSSPMGCPPGATNGGVGSSLNAGNGNGGARPVAEGIEEVSDFEDTPKHTGELEVRSGSVHAAPPPLALPHEPHHLPPGIIMQAVPMMHGTPPHSPSLVLPHSPRYHDLTHGPSSPGYTERPSQGRTQSGDRPSNQSYMAARRRAHQSTVVKIFVSYIQVLALLQNVPLDIPGVMDTYYRINNQATSYPGILVSLDCSIPDGGSVSKAFIRVILAVLAPLYIFAGAVIFFLLFAMFDYYVLTPYLAKKVNKRGKRKHALQLPTLSMHINEYLPRQLIVTFITIMFFFYPNVVQSIMTIFSCVDVDTYTGNELATGLGLQTDPVWSQDFGQVCYEGAHLGLALGLGVPAVILIAVGWPLVSALLVAGKMGCLTNIRFTEDMTEMFLADFKAKYVWWESVVMLRKFAIAMIVTFVDDGASAGVQLLLVICVLVIAVALHLVSMPYHHIYTNNLELVSLVVLLATLYFSLYFSLSASLTQGGRIAISVIILVINILMVLTFVYYIIQAYWYAALYNSGIAEIDKESREKLTADEIKKRIMARQMIDPSPSPKPGGAPGSPPDVKSRSSLKLGVQHRMASLYASAVVAGLRVGSTTNKVLHRMKTMLDPQPPSRLASLDLDPEAAADSSGHAHSAPAEARGAKSTRGPAPRGAGSAPAGPGAFEMLPQGEPGEPTAPGLNSADLTAMQASLAARRRGPGSTAAGSGASTPMTQGSPTPSELMGARGGATHSSVTHGRSRLAVASSSTTVPALPPVPGSQPTIAAGEAL</sequence>
<feature type="transmembrane region" description="Helical" evidence="2">
    <location>
        <begin position="2303"/>
        <end position="2323"/>
    </location>
</feature>
<evidence type="ECO:0000313" key="5">
    <source>
        <dbReference type="Proteomes" id="UP000613740"/>
    </source>
</evidence>
<feature type="compositionally biased region" description="Low complexity" evidence="1">
    <location>
        <begin position="2526"/>
        <end position="2542"/>
    </location>
</feature>
<organism evidence="4 5">
    <name type="scientific">Chlamydomonas schloesseri</name>
    <dbReference type="NCBI Taxonomy" id="2026947"/>
    <lineage>
        <taxon>Eukaryota</taxon>
        <taxon>Viridiplantae</taxon>
        <taxon>Chlorophyta</taxon>
        <taxon>core chlorophytes</taxon>
        <taxon>Chlorophyceae</taxon>
        <taxon>CS clade</taxon>
        <taxon>Chlamydomonadales</taxon>
        <taxon>Chlamydomonadaceae</taxon>
        <taxon>Chlamydomonas</taxon>
    </lineage>
</organism>
<feature type="region of interest" description="Disordered" evidence="1">
    <location>
        <begin position="2502"/>
        <end position="2648"/>
    </location>
</feature>
<keyword evidence="5" id="KW-1185">Reference proteome</keyword>
<feature type="transmembrane region" description="Helical" evidence="2">
    <location>
        <begin position="2276"/>
        <end position="2297"/>
    </location>
</feature>
<feature type="region of interest" description="Disordered" evidence="1">
    <location>
        <begin position="1831"/>
        <end position="1871"/>
    </location>
</feature>
<evidence type="ECO:0000256" key="1">
    <source>
        <dbReference type="SAM" id="MobiDB-lite"/>
    </source>
</evidence>
<feature type="compositionally biased region" description="Low complexity" evidence="1">
    <location>
        <begin position="1770"/>
        <end position="1786"/>
    </location>
</feature>
<evidence type="ECO:0000256" key="2">
    <source>
        <dbReference type="SAM" id="Phobius"/>
    </source>
</evidence>
<feature type="compositionally biased region" description="Low complexity" evidence="1">
    <location>
        <begin position="2578"/>
        <end position="2590"/>
    </location>
</feature>
<reference evidence="4" key="1">
    <citation type="journal article" date="2020" name="bioRxiv">
        <title>Comparative genomics of Chlamydomonas.</title>
        <authorList>
            <person name="Craig R.J."/>
            <person name="Hasan A.R."/>
            <person name="Ness R.W."/>
            <person name="Keightley P.D."/>
        </authorList>
    </citation>
    <scope>NUCLEOTIDE SEQUENCE</scope>
    <source>
        <strain evidence="4">CCAP 11/173</strain>
    </source>
</reference>
<proteinExistence type="predicted"/>
<keyword evidence="2" id="KW-0472">Membrane</keyword>
<feature type="region of interest" description="Disordered" evidence="1">
    <location>
        <begin position="1973"/>
        <end position="2024"/>
    </location>
</feature>
<feature type="transmembrane region" description="Helical" evidence="2">
    <location>
        <begin position="2335"/>
        <end position="2353"/>
    </location>
</feature>
<dbReference type="SUPFAM" id="SSF51126">
    <property type="entry name" value="Pectin lyase-like"/>
    <property type="match status" value="1"/>
</dbReference>
<evidence type="ECO:0000313" key="4">
    <source>
        <dbReference type="EMBL" id="KAG2448476.1"/>
    </source>
</evidence>
<feature type="region of interest" description="Disordered" evidence="1">
    <location>
        <begin position="1685"/>
        <end position="1718"/>
    </location>
</feature>
<protein>
    <recommendedName>
        <fullName evidence="3">Right handed beta helix domain-containing protein</fullName>
    </recommendedName>
</protein>
<dbReference type="PANTHER" id="PTHR11319:SF35">
    <property type="entry name" value="OUTER MEMBRANE PROTEIN PMPC-RELATED"/>
    <property type="match status" value="1"/>
</dbReference>
<dbReference type="InterPro" id="IPR011050">
    <property type="entry name" value="Pectin_lyase_fold/virulence"/>
</dbReference>
<feature type="region of interest" description="Disordered" evidence="1">
    <location>
        <begin position="1770"/>
        <end position="1819"/>
    </location>
</feature>
<keyword evidence="2" id="KW-0812">Transmembrane</keyword>
<feature type="compositionally biased region" description="Low complexity" evidence="1">
    <location>
        <begin position="1793"/>
        <end position="1810"/>
    </location>
</feature>
<comment type="caution">
    <text evidence="4">The sequence shown here is derived from an EMBL/GenBank/DDBJ whole genome shotgun (WGS) entry which is preliminary data.</text>
</comment>
<accession>A0A836B5S3</accession>
<dbReference type="OrthoDB" id="533415at2759"/>
<feature type="transmembrane region" description="Helical" evidence="2">
    <location>
        <begin position="2365"/>
        <end position="2387"/>
    </location>
</feature>
<dbReference type="InterPro" id="IPR006626">
    <property type="entry name" value="PbH1"/>
</dbReference>
<dbReference type="InterPro" id="IPR012334">
    <property type="entry name" value="Pectin_lyas_fold"/>
</dbReference>
<gene>
    <name evidence="4" type="ORF">HYH02_006368</name>
</gene>
<evidence type="ECO:0000259" key="3">
    <source>
        <dbReference type="Pfam" id="PF13229"/>
    </source>
</evidence>
<feature type="compositionally biased region" description="Low complexity" evidence="1">
    <location>
        <begin position="2505"/>
        <end position="2517"/>
    </location>
</feature>
<feature type="transmembrane region" description="Helical" evidence="2">
    <location>
        <begin position="2160"/>
        <end position="2183"/>
    </location>
</feature>
<feature type="region of interest" description="Disordered" evidence="1">
    <location>
        <begin position="2424"/>
        <end position="2449"/>
    </location>
</feature>
<dbReference type="SMART" id="SM00710">
    <property type="entry name" value="PbH1"/>
    <property type="match status" value="12"/>
</dbReference>
<feature type="transmembrane region" description="Helical" evidence="2">
    <location>
        <begin position="2232"/>
        <end position="2255"/>
    </location>
</feature>
<dbReference type="Proteomes" id="UP000613740">
    <property type="component" value="Unassembled WGS sequence"/>
</dbReference>
<dbReference type="InterPro" id="IPR039448">
    <property type="entry name" value="Beta_helix"/>
</dbReference>
<dbReference type="PANTHER" id="PTHR11319">
    <property type="entry name" value="G PROTEIN-COUPLED RECEPTOR-RELATED"/>
    <property type="match status" value="1"/>
</dbReference>
<feature type="domain" description="Right handed beta helix" evidence="3">
    <location>
        <begin position="624"/>
        <end position="828"/>
    </location>
</feature>
<name>A0A836B5S3_9CHLO</name>
<feature type="compositionally biased region" description="Pro residues" evidence="1">
    <location>
        <begin position="2429"/>
        <end position="2441"/>
    </location>
</feature>
<dbReference type="EMBL" id="JAEHOD010000017">
    <property type="protein sequence ID" value="KAG2448476.1"/>
    <property type="molecule type" value="Genomic_DNA"/>
</dbReference>
<feature type="transmembrane region" description="Helical" evidence="2">
    <location>
        <begin position="2092"/>
        <end position="2125"/>
    </location>
</feature>
<keyword evidence="2" id="KW-1133">Transmembrane helix</keyword>
<dbReference type="Pfam" id="PF13229">
    <property type="entry name" value="Beta_helix"/>
    <property type="match status" value="1"/>
</dbReference>
<feature type="compositionally biased region" description="Polar residues" evidence="1">
    <location>
        <begin position="1996"/>
        <end position="2022"/>
    </location>
</feature>
<dbReference type="Gene3D" id="2.160.20.10">
    <property type="entry name" value="Single-stranded right-handed beta-helix, Pectin lyase-like"/>
    <property type="match status" value="1"/>
</dbReference>